<protein>
    <submittedName>
        <fullName evidence="1">Uncharacterized protein</fullName>
    </submittedName>
</protein>
<dbReference type="EMBL" id="JAHKSW010000017">
    <property type="protein sequence ID" value="KAG7321858.1"/>
    <property type="molecule type" value="Genomic_DNA"/>
</dbReference>
<gene>
    <name evidence="1" type="ORF">KOW79_014716</name>
</gene>
<evidence type="ECO:0000313" key="1">
    <source>
        <dbReference type="EMBL" id="KAG7321858.1"/>
    </source>
</evidence>
<reference evidence="1 2" key="1">
    <citation type="submission" date="2021-06" db="EMBL/GenBank/DDBJ databases">
        <title>Chromosome-level genome assembly of the red-tail catfish (Hemibagrus wyckioides).</title>
        <authorList>
            <person name="Shao F."/>
        </authorList>
    </citation>
    <scope>NUCLEOTIDE SEQUENCE [LARGE SCALE GENOMIC DNA]</scope>
    <source>
        <strain evidence="1">EC202008001</strain>
        <tissue evidence="1">Blood</tissue>
    </source>
</reference>
<name>A0A9D3SJK7_9TELE</name>
<sequence length="77" mass="8352">MNQAPLIADFTLFGPIVSLHRRGFDSSGQAQGEGVDKKVSEALACKDKFGNSWGRSNDPWDCVTAHTPRTATMPMSL</sequence>
<dbReference type="AlphaFoldDB" id="A0A9D3SJK7"/>
<organism evidence="1 2">
    <name type="scientific">Hemibagrus wyckioides</name>
    <dbReference type="NCBI Taxonomy" id="337641"/>
    <lineage>
        <taxon>Eukaryota</taxon>
        <taxon>Metazoa</taxon>
        <taxon>Chordata</taxon>
        <taxon>Craniata</taxon>
        <taxon>Vertebrata</taxon>
        <taxon>Euteleostomi</taxon>
        <taxon>Actinopterygii</taxon>
        <taxon>Neopterygii</taxon>
        <taxon>Teleostei</taxon>
        <taxon>Ostariophysi</taxon>
        <taxon>Siluriformes</taxon>
        <taxon>Bagridae</taxon>
        <taxon>Hemibagrus</taxon>
    </lineage>
</organism>
<accession>A0A9D3SJK7</accession>
<proteinExistence type="predicted"/>
<dbReference type="Proteomes" id="UP000824219">
    <property type="component" value="Linkage Group LG17"/>
</dbReference>
<comment type="caution">
    <text evidence="1">The sequence shown here is derived from an EMBL/GenBank/DDBJ whole genome shotgun (WGS) entry which is preliminary data.</text>
</comment>
<keyword evidence="2" id="KW-1185">Reference proteome</keyword>
<dbReference type="OrthoDB" id="10560789at2759"/>
<evidence type="ECO:0000313" key="2">
    <source>
        <dbReference type="Proteomes" id="UP000824219"/>
    </source>
</evidence>